<feature type="chain" id="PRO_5041286123" evidence="1">
    <location>
        <begin position="19"/>
        <end position="73"/>
    </location>
</feature>
<evidence type="ECO:0000256" key="1">
    <source>
        <dbReference type="SAM" id="SignalP"/>
    </source>
</evidence>
<comment type="caution">
    <text evidence="2">The sequence shown here is derived from an EMBL/GenBank/DDBJ whole genome shotgun (WGS) entry which is preliminary data.</text>
</comment>
<accession>A0AA36DNM0</accession>
<gene>
    <name evidence="2" type="ORF">CYNAS_LOCUS2373</name>
</gene>
<keyword evidence="3" id="KW-1185">Reference proteome</keyword>
<dbReference type="EMBL" id="CATQJL010000001">
    <property type="protein sequence ID" value="CAJ0590390.1"/>
    <property type="molecule type" value="Genomic_DNA"/>
</dbReference>
<dbReference type="AlphaFoldDB" id="A0AA36DNM0"/>
<dbReference type="Proteomes" id="UP001176961">
    <property type="component" value="Unassembled WGS sequence"/>
</dbReference>
<evidence type="ECO:0000313" key="2">
    <source>
        <dbReference type="EMBL" id="CAJ0590390.1"/>
    </source>
</evidence>
<organism evidence="2 3">
    <name type="scientific">Cylicocyclus nassatus</name>
    <name type="common">Nematode worm</name>
    <dbReference type="NCBI Taxonomy" id="53992"/>
    <lineage>
        <taxon>Eukaryota</taxon>
        <taxon>Metazoa</taxon>
        <taxon>Ecdysozoa</taxon>
        <taxon>Nematoda</taxon>
        <taxon>Chromadorea</taxon>
        <taxon>Rhabditida</taxon>
        <taxon>Rhabditina</taxon>
        <taxon>Rhabditomorpha</taxon>
        <taxon>Strongyloidea</taxon>
        <taxon>Strongylidae</taxon>
        <taxon>Cylicocyclus</taxon>
    </lineage>
</organism>
<evidence type="ECO:0000313" key="3">
    <source>
        <dbReference type="Proteomes" id="UP001176961"/>
    </source>
</evidence>
<sequence length="73" mass="8375">MKTLIFICLFGVCNMALSNKKNVFYVCDPEEGCYGVETNEPYEKVVKADWKKSGVLLFKKKEDCEKACKNKRA</sequence>
<protein>
    <submittedName>
        <fullName evidence="2">Uncharacterized protein</fullName>
    </submittedName>
</protein>
<reference evidence="2" key="1">
    <citation type="submission" date="2023-07" db="EMBL/GenBank/DDBJ databases">
        <authorList>
            <consortium name="CYATHOMIX"/>
        </authorList>
    </citation>
    <scope>NUCLEOTIDE SEQUENCE</scope>
    <source>
        <strain evidence="2">N/A</strain>
    </source>
</reference>
<keyword evidence="1" id="KW-0732">Signal</keyword>
<name>A0AA36DNM0_CYLNA</name>
<proteinExistence type="predicted"/>
<feature type="signal peptide" evidence="1">
    <location>
        <begin position="1"/>
        <end position="18"/>
    </location>
</feature>